<keyword evidence="2" id="KW-0597">Phosphoprotein</keyword>
<dbReference type="GO" id="GO:0004312">
    <property type="term" value="F:fatty acid synthase activity"/>
    <property type="evidence" value="ECO:0007669"/>
    <property type="project" value="TreeGrafter"/>
</dbReference>
<dbReference type="RefSeq" id="WP_075020195.1">
    <property type="nucleotide sequence ID" value="NZ_FOVH01000002.1"/>
</dbReference>
<dbReference type="InterPro" id="IPR057326">
    <property type="entry name" value="KR_dom"/>
</dbReference>
<dbReference type="Gene3D" id="3.40.366.10">
    <property type="entry name" value="Malonyl-Coenzyme A Acyl Carrier Protein, domain 2"/>
    <property type="match status" value="2"/>
</dbReference>
<dbReference type="SMART" id="SM00822">
    <property type="entry name" value="PKS_KR"/>
    <property type="match status" value="1"/>
</dbReference>
<dbReference type="InterPro" id="IPR013785">
    <property type="entry name" value="Aldolase_TIM"/>
</dbReference>
<dbReference type="InterPro" id="IPR014043">
    <property type="entry name" value="Acyl_transferase_dom"/>
</dbReference>
<dbReference type="InterPro" id="IPR013968">
    <property type="entry name" value="PKS_KR"/>
</dbReference>
<dbReference type="SMART" id="SM00825">
    <property type="entry name" value="PKS_KS"/>
    <property type="match status" value="1"/>
</dbReference>
<dbReference type="InterPro" id="IPR036291">
    <property type="entry name" value="NAD(P)-bd_dom_sf"/>
</dbReference>
<feature type="domain" description="Ketosynthase family 3 (KS3)" evidence="5">
    <location>
        <begin position="648"/>
        <end position="1078"/>
    </location>
</feature>
<gene>
    <name evidence="6" type="ORF">SAMN04489713_10253</name>
</gene>
<dbReference type="SUPFAM" id="SSF52151">
    <property type="entry name" value="FabD/lysophospholipase-like"/>
    <property type="match status" value="1"/>
</dbReference>
<dbReference type="InterPro" id="IPR020841">
    <property type="entry name" value="PKS_Beta-ketoAc_synthase_dom"/>
</dbReference>
<dbReference type="SUPFAM" id="SSF47336">
    <property type="entry name" value="ACP-like"/>
    <property type="match status" value="1"/>
</dbReference>
<evidence type="ECO:0000256" key="1">
    <source>
        <dbReference type="ARBA" id="ARBA00022450"/>
    </source>
</evidence>
<evidence type="ECO:0000313" key="6">
    <source>
        <dbReference type="EMBL" id="SFN45346.1"/>
    </source>
</evidence>
<dbReference type="InterPro" id="IPR001227">
    <property type="entry name" value="Ac_transferase_dom_sf"/>
</dbReference>
<feature type="region of interest" description="Disordered" evidence="4">
    <location>
        <begin position="1458"/>
        <end position="1477"/>
    </location>
</feature>
<dbReference type="InParanoid" id="A0A1I4Z4X2"/>
<dbReference type="Gene3D" id="1.10.1200.10">
    <property type="entry name" value="ACP-like"/>
    <property type="match status" value="1"/>
</dbReference>
<dbReference type="SUPFAM" id="SSF51735">
    <property type="entry name" value="NAD(P)-binding Rossmann-fold domains"/>
    <property type="match status" value="2"/>
</dbReference>
<dbReference type="EMBL" id="FOVH01000002">
    <property type="protein sequence ID" value="SFN45346.1"/>
    <property type="molecule type" value="Genomic_DNA"/>
</dbReference>
<accession>A0A1I4Z4X2</accession>
<feature type="compositionally biased region" description="Pro residues" evidence="4">
    <location>
        <begin position="1518"/>
        <end position="1537"/>
    </location>
</feature>
<name>A0A1I4Z4X2_9ACTN</name>
<dbReference type="Pfam" id="PF02801">
    <property type="entry name" value="Ketoacyl-synt_C"/>
    <property type="match status" value="1"/>
</dbReference>
<proteinExistence type="predicted"/>
<dbReference type="InterPro" id="IPR016039">
    <property type="entry name" value="Thiolase-like"/>
</dbReference>
<dbReference type="InterPro" id="IPR014031">
    <property type="entry name" value="Ketoacyl_synth_C"/>
</dbReference>
<dbReference type="SUPFAM" id="SSF53901">
    <property type="entry name" value="Thiolase-like"/>
    <property type="match status" value="1"/>
</dbReference>
<dbReference type="Gene3D" id="3.20.20.70">
    <property type="entry name" value="Aldolase class I"/>
    <property type="match status" value="2"/>
</dbReference>
<sequence length="2172" mass="220932">MTGGGTAHGGRSLAEIIGVTPFGRPAPHLAVAVARAGGTGVLDLGTDRATGRAALADARRWWTGPFGVRVPAGCQVRPGDLPPAVGTVLLDAPCLDADDSLDVAGFARGRRLLVEAVGLDEARAAISVARGLTGDVGIIARGAETGGRVGEPTTFVLLQQLLAELDVPVFAAGGIGPHTAAAAVAGGASGVVLDVQLALVRETDLPAGIVAALKAMGGTETTVVDGHRVHPGTEPEEQGRAAGQEPLPVGQDAPLAAALAGRYRTAGGVVRAVREQIEAHLRAAVAAEPLAARGEPVAAQKPMIHISDGSAFAGAVAQDGGLPFLALGLMDGDRARELLRDTADRLGGRPWGAGILGFAPPELLEAQIAAVREAGPAHAIIAGGSPAQAAPLEAAGIAAYLHVPSPELLDLFLAEGARRFVFEGAECGGHAGPRASFPLWEAQVERLMAFDGDAAELSVMFAGGVHDERSAAMVAALAGPLAERGAGVRVLMGTAYLFTTEAVAAGAIPPGFQDVALGCRATVLLETFPGHATRCARTPYVRTFEETRRELEQVGTPTPEVWRRLEKLNLGRLRVASKGMRRSTPVDTDVQREEGMFPLGQAAALRSATTTIVALHDQVTSGATAFLAGRAAELGIAGPEAAPAARPPADIAIIGMGCVFPGARDADEYWANILGRVDAVTEVTRWDPEVHYSPDEEGRTPSKWGGFIPEIPFDASAYGIPRHVLGGIDPVQLLSLEVASRALADAGYGDRPFDRSRTSVVFGAEGGGDLGIAYGVRATLPSYYGEVPQGLDEQLPRPSGDSLPGVLTSAIAGRIADRLDLGGPGCTVDAAGASSLAALDAACKDLAAGTSDMVLCGGADLRTGVQDYLLLASAGALSPSGRCAAFDAAADGVAPGEGVACVVLKRLADAERDGDRIYAVVKAVAGASGGLTAPGSQGRRRALERAYERARVAPDAVGLVEADGAGTEAGDRAELAALTSVFSPAAQGAVTLGSVKSQIGHTRSAAGLAGLIKTAQALHAGVLPGTLHLTRPAPDWTPDGPFAFAASARPWAVRPGGRYAGVSASGLGGADFHAVLAGYEGAPEPVSGLAEWPAELFLIRGADRSAARAEIDRLTELLAGRPRLRDLARTAASSEGPVQVALVASGPDDLREKLALATEFRAAPGVFAASGRDPGQVAFLFPGEGGGRPGMLAGLFVAFPRLQRLLRLAGGRYAAAMYPPAAFTRAESRRHRAGLTDPRVGRPAAGIAGLAVHRLLTAVGVHPDLAAGHGPGELTALCAAGVVDDAGLVELSAAAAAPPTEGVPLAAGASDALRAELLGRDLRSPAFPVWSNLTAAPYGTDAGELAATLAGHLAAPVRFAEQIEAMYDAGARTFVEAGPGRALTGLVGGILGDRPHTAVSCDAPGENDLAGLLAALAALAAAGVPVDPLPLFAGRGARALAGPPAAAPGWLVGGHLVRNADGGPPPGGLRPAERIDPPGADAAEAAVLEYLRAGREMIAAQREVVMRHLADRHSATPAPGPADPAPADPAPSVPAPRPVVTEEALSGEAMSGEAMSGEAMPGEALSGEASAGEEPGAALDVRATVLAVLSARTGRPESLLDDGLDLEADLSIDSAGRTVIAGELAHRTGVALPEPGHLAGVTTVGEIVSWLEGRLGAAPAGPALPAVPPQARSAAHVTSAALSGGPPPAPSLAPETTAGGVTGVMEEEPVPLGLARHVMRIVDLDPLPAPPDSGTAFAGRRFLVVDDGCGVALELATMLERHGAQVRTPTDVDEPCDGLVHLAALRPGAAGVLPQAFEDVRRALDGGLRWLVFAGGAGGTFGRRFEGRGAGDPAPGAGLRGLATAIAHEYPEVLVRALDTDTKNTPRAIARQILAELLTVDGPVAVGHEGDLRHGLDLVPADLPAESGLDLGPDGVVLLTGGARGMTARVALELARTSGCHIEIMGRAPEPAGEPEFPEAEDEAALRRALVARGEAGPAEIEATIRRVLAGRETRRNLAALREHAASVRYHAGDVRDPYAVRNVVGAVYQRHERLDGVIHGAGRAAGRLVRDMAPESFEQAYRTRVDGAAALVQAVRSDLEFFVVLGGVAGARGGRGQAGPAAAAEACGTLAHVWRTRLRGRVLAADCGPWPGSATPEPGVGPVDPDAAAAALLREIAHGGETHVVFTGTVR</sequence>
<dbReference type="PANTHER" id="PTHR43775">
    <property type="entry name" value="FATTY ACID SYNTHASE"/>
    <property type="match status" value="1"/>
</dbReference>
<dbReference type="InterPro" id="IPR050091">
    <property type="entry name" value="PKS_NRPS_Biosynth_Enz"/>
</dbReference>
<dbReference type="Proteomes" id="UP000183413">
    <property type="component" value="Unassembled WGS sequence"/>
</dbReference>
<dbReference type="Pfam" id="PF08659">
    <property type="entry name" value="KR"/>
    <property type="match status" value="1"/>
</dbReference>
<evidence type="ECO:0000256" key="4">
    <source>
        <dbReference type="SAM" id="MobiDB-lite"/>
    </source>
</evidence>
<dbReference type="PROSITE" id="PS52004">
    <property type="entry name" value="KS3_2"/>
    <property type="match status" value="1"/>
</dbReference>
<keyword evidence="1" id="KW-0596">Phosphopantetheine</keyword>
<dbReference type="InterPro" id="IPR014030">
    <property type="entry name" value="Ketoacyl_synth_N"/>
</dbReference>
<feature type="region of interest" description="Disordered" evidence="4">
    <location>
        <begin position="1512"/>
        <end position="1575"/>
    </location>
</feature>
<dbReference type="PANTHER" id="PTHR43775:SF51">
    <property type="entry name" value="INACTIVE PHENOLPHTHIOCEROL SYNTHESIS POLYKETIDE SYNTHASE TYPE I PKS1-RELATED"/>
    <property type="match status" value="1"/>
</dbReference>
<dbReference type="SMART" id="SM00827">
    <property type="entry name" value="PKS_AT"/>
    <property type="match status" value="1"/>
</dbReference>
<dbReference type="CDD" id="cd00833">
    <property type="entry name" value="PKS"/>
    <property type="match status" value="1"/>
</dbReference>
<dbReference type="SUPFAM" id="SSF51412">
    <property type="entry name" value="Inosine monophosphate dehydrogenase (IMPDH)"/>
    <property type="match status" value="2"/>
</dbReference>
<keyword evidence="3 6" id="KW-0808">Transferase</keyword>
<dbReference type="Gene3D" id="3.40.47.10">
    <property type="match status" value="1"/>
</dbReference>
<evidence type="ECO:0000313" key="7">
    <source>
        <dbReference type="Proteomes" id="UP000183413"/>
    </source>
</evidence>
<dbReference type="Pfam" id="PF00109">
    <property type="entry name" value="ketoacyl-synt"/>
    <property type="match status" value="1"/>
</dbReference>
<dbReference type="InterPro" id="IPR036736">
    <property type="entry name" value="ACP-like_sf"/>
</dbReference>
<reference evidence="6 7" key="1">
    <citation type="submission" date="2016-10" db="EMBL/GenBank/DDBJ databases">
        <authorList>
            <person name="de Groot N.N."/>
        </authorList>
    </citation>
    <scope>NUCLEOTIDE SEQUENCE [LARGE SCALE GENOMIC DNA]</scope>
    <source>
        <strain evidence="6 7">DSM 43067</strain>
    </source>
</reference>
<feature type="region of interest" description="Disordered" evidence="4">
    <location>
        <begin position="226"/>
        <end position="248"/>
    </location>
</feature>
<feature type="compositionally biased region" description="Basic and acidic residues" evidence="4">
    <location>
        <begin position="226"/>
        <end position="239"/>
    </location>
</feature>
<dbReference type="STRING" id="1993.SAMN04489713_10253"/>
<dbReference type="GO" id="GO:0006633">
    <property type="term" value="P:fatty acid biosynthetic process"/>
    <property type="evidence" value="ECO:0007669"/>
    <property type="project" value="TreeGrafter"/>
</dbReference>
<keyword evidence="7" id="KW-1185">Reference proteome</keyword>
<organism evidence="6 7">
    <name type="scientific">Actinomadura madurae</name>
    <dbReference type="NCBI Taxonomy" id="1993"/>
    <lineage>
        <taxon>Bacteria</taxon>
        <taxon>Bacillati</taxon>
        <taxon>Actinomycetota</taxon>
        <taxon>Actinomycetes</taxon>
        <taxon>Streptosporangiales</taxon>
        <taxon>Thermomonosporaceae</taxon>
        <taxon>Actinomadura</taxon>
    </lineage>
</organism>
<feature type="compositionally biased region" description="Low complexity" evidence="4">
    <location>
        <begin position="1561"/>
        <end position="1575"/>
    </location>
</feature>
<protein>
    <submittedName>
        <fullName evidence="6">Acyl transferase domain-containing protein</fullName>
    </submittedName>
</protein>
<evidence type="ECO:0000256" key="3">
    <source>
        <dbReference type="ARBA" id="ARBA00022679"/>
    </source>
</evidence>
<dbReference type="Gene3D" id="3.40.50.720">
    <property type="entry name" value="NAD(P)-binding Rossmann-like Domain"/>
    <property type="match status" value="1"/>
</dbReference>
<evidence type="ECO:0000256" key="2">
    <source>
        <dbReference type="ARBA" id="ARBA00022553"/>
    </source>
</evidence>
<dbReference type="eggNOG" id="COG1028">
    <property type="taxonomic scope" value="Bacteria"/>
</dbReference>
<dbReference type="InterPro" id="IPR016035">
    <property type="entry name" value="Acyl_Trfase/lysoPLipase"/>
</dbReference>
<evidence type="ECO:0000259" key="5">
    <source>
        <dbReference type="PROSITE" id="PS52004"/>
    </source>
</evidence>
<dbReference type="eggNOG" id="COG2070">
    <property type="taxonomic scope" value="Bacteria"/>
</dbReference>
<dbReference type="eggNOG" id="COG3321">
    <property type="taxonomic scope" value="Bacteria"/>
</dbReference>
<dbReference type="Pfam" id="PF03060">
    <property type="entry name" value="NMO"/>
    <property type="match status" value="1"/>
</dbReference>